<protein>
    <submittedName>
        <fullName evidence="1">Uncharacterized protein</fullName>
    </submittedName>
</protein>
<dbReference type="EMBL" id="JANBVB010000645">
    <property type="protein sequence ID" value="KAJ2892857.1"/>
    <property type="molecule type" value="Genomic_DNA"/>
</dbReference>
<feature type="non-terminal residue" evidence="1">
    <location>
        <position position="323"/>
    </location>
</feature>
<reference evidence="1" key="1">
    <citation type="submission" date="2022-07" db="EMBL/GenBank/DDBJ databases">
        <title>Phylogenomic reconstructions and comparative analyses of Kickxellomycotina fungi.</title>
        <authorList>
            <person name="Reynolds N.K."/>
            <person name="Stajich J.E."/>
            <person name="Barry K."/>
            <person name="Grigoriev I.V."/>
            <person name="Crous P."/>
            <person name="Smith M.E."/>
        </authorList>
    </citation>
    <scope>NUCLEOTIDE SEQUENCE</scope>
    <source>
        <strain evidence="1">CBS 190363</strain>
    </source>
</reference>
<evidence type="ECO:0000313" key="2">
    <source>
        <dbReference type="Proteomes" id="UP001139981"/>
    </source>
</evidence>
<evidence type="ECO:0000313" key="1">
    <source>
        <dbReference type="EMBL" id="KAJ2892857.1"/>
    </source>
</evidence>
<gene>
    <name evidence="1" type="ORF">IWW38_003060</name>
</gene>
<comment type="caution">
    <text evidence="1">The sequence shown here is derived from an EMBL/GenBank/DDBJ whole genome shotgun (WGS) entry which is preliminary data.</text>
</comment>
<organism evidence="1 2">
    <name type="scientific">Coemansia aciculifera</name>
    <dbReference type="NCBI Taxonomy" id="417176"/>
    <lineage>
        <taxon>Eukaryota</taxon>
        <taxon>Fungi</taxon>
        <taxon>Fungi incertae sedis</taxon>
        <taxon>Zoopagomycota</taxon>
        <taxon>Kickxellomycotina</taxon>
        <taxon>Kickxellomycetes</taxon>
        <taxon>Kickxellales</taxon>
        <taxon>Kickxellaceae</taxon>
        <taxon>Coemansia</taxon>
    </lineage>
</organism>
<keyword evidence="2" id="KW-1185">Reference proteome</keyword>
<name>A0ACC1M1P0_9FUNG</name>
<accession>A0ACC1M1P0</accession>
<dbReference type="Proteomes" id="UP001139981">
    <property type="component" value="Unassembled WGS sequence"/>
</dbReference>
<proteinExistence type="predicted"/>
<sequence>MPQRTSLSPVSSRGSSELLPTVEAVASEEGQQARQHRHHRRHHRQHRHHRHSSNPPRARLAEGSSRRHNDQSSDYSSDGSNSESGSTSCSTASIYSIEHSEPRGRSHRHRHHRRSHAPAELPPRRPSISRRMSALNIPISRRSTGHRRSGAAAALLEHSDYEASGDFLESPEAEGGRGRHRSASNESSESTEDNIPQADDEEPNVRARQEALNTRHPFGLPIWKPALYKKSRSVTRAAFLALHARPLHSAKLFLKPGNIAWMLLAGWWLLLVCLVIAAVLFVVPFGGQHYARVAGGLGWYLLWPFGRYVERIKDNAHSLDRCA</sequence>